<sequence length="118" mass="12911">MIFGTLLSSQGTDASFVLTRSNTYWGFPPGFRSSFPTLPDRFPSRFRSAFSIRGRWGLCLSAFHHFSALSPQLIIESSEIEFGHAECDPARGEVLGGVLGRLPGAVGDSCLFLRLGLR</sequence>
<dbReference type="AlphaFoldDB" id="A0A344U4I9"/>
<dbReference type="KEGG" id="sgz:C0216_22255"/>
<accession>A0A344U4I9</accession>
<keyword evidence="2" id="KW-1185">Reference proteome</keyword>
<dbReference type="EMBL" id="CP030862">
    <property type="protein sequence ID" value="AXE25810.1"/>
    <property type="molecule type" value="Genomic_DNA"/>
</dbReference>
<evidence type="ECO:0000313" key="2">
    <source>
        <dbReference type="Proteomes" id="UP000252004"/>
    </source>
</evidence>
<organism evidence="1 2">
    <name type="scientific">Streptomyces globosus</name>
    <dbReference type="NCBI Taxonomy" id="68209"/>
    <lineage>
        <taxon>Bacteria</taxon>
        <taxon>Bacillati</taxon>
        <taxon>Actinomycetota</taxon>
        <taxon>Actinomycetes</taxon>
        <taxon>Kitasatosporales</taxon>
        <taxon>Streptomycetaceae</taxon>
        <taxon>Streptomyces</taxon>
    </lineage>
</organism>
<gene>
    <name evidence="1" type="ORF">C0216_22255</name>
</gene>
<proteinExistence type="predicted"/>
<evidence type="ECO:0000313" key="1">
    <source>
        <dbReference type="EMBL" id="AXE25810.1"/>
    </source>
</evidence>
<reference evidence="1 2" key="1">
    <citation type="submission" date="2018-01" db="EMBL/GenBank/DDBJ databases">
        <title>Draft genome Sequence of streptomyces globosus LZH-48.</title>
        <authorList>
            <person name="Ran K."/>
            <person name="Li Z."/>
            <person name="Wei S."/>
            <person name="Dong R."/>
        </authorList>
    </citation>
    <scope>NUCLEOTIDE SEQUENCE [LARGE SCALE GENOMIC DNA]</scope>
    <source>
        <strain evidence="1 2">LZH-48</strain>
    </source>
</reference>
<dbReference type="Proteomes" id="UP000252004">
    <property type="component" value="Chromosome"/>
</dbReference>
<name>A0A344U4I9_9ACTN</name>
<protein>
    <submittedName>
        <fullName evidence="1">Uncharacterized protein</fullName>
    </submittedName>
</protein>
<dbReference type="OrthoDB" id="4329660at2"/>